<evidence type="ECO:0000313" key="2">
    <source>
        <dbReference type="EMBL" id="KAK7601014.1"/>
    </source>
</evidence>
<proteinExistence type="predicted"/>
<evidence type="ECO:0000313" key="3">
    <source>
        <dbReference type="Proteomes" id="UP001367676"/>
    </source>
</evidence>
<protein>
    <submittedName>
        <fullName evidence="2">Uncharacterized protein</fullName>
    </submittedName>
</protein>
<dbReference type="AlphaFoldDB" id="A0AAN9TKX2"/>
<accession>A0AAN9TKX2</accession>
<dbReference type="Proteomes" id="UP001367676">
    <property type="component" value="Unassembled WGS sequence"/>
</dbReference>
<comment type="caution">
    <text evidence="2">The sequence shown here is derived from an EMBL/GenBank/DDBJ whole genome shotgun (WGS) entry which is preliminary data.</text>
</comment>
<sequence length="194" mass="22156">MTSTHCAEKTNADSRITDDIIETLKKNNDELNNDLIVLKKLVYMLNVELELRESASRNVIATAPLNLKFKNDYLTKLSTDLKLIHAKEIQTLKTRLKTLESLKCDLEIKLSTVTSERDHLLGFTSAMKTEARQINTKLKSMENELEMSKKNENDTRLQLMKSMSFIRELVSSQNLKTSPQKSFANADTSSYHSN</sequence>
<evidence type="ECO:0000256" key="1">
    <source>
        <dbReference type="SAM" id="Coils"/>
    </source>
</evidence>
<reference evidence="2 3" key="1">
    <citation type="submission" date="2024-03" db="EMBL/GenBank/DDBJ databases">
        <title>Adaptation during the transition from Ophiocordyceps entomopathogen to insect associate is accompanied by gene loss and intensified selection.</title>
        <authorList>
            <person name="Ward C.M."/>
            <person name="Onetto C.A."/>
            <person name="Borneman A.R."/>
        </authorList>
    </citation>
    <scope>NUCLEOTIDE SEQUENCE [LARGE SCALE GENOMIC DNA]</scope>
    <source>
        <strain evidence="2">AWRI1</strain>
        <tissue evidence="2">Single Adult Female</tissue>
    </source>
</reference>
<keyword evidence="3" id="KW-1185">Reference proteome</keyword>
<feature type="coiled-coil region" evidence="1">
    <location>
        <begin position="124"/>
        <end position="158"/>
    </location>
</feature>
<name>A0AAN9TKX2_9HEMI</name>
<dbReference type="EMBL" id="JBBCAQ010000010">
    <property type="protein sequence ID" value="KAK7601014.1"/>
    <property type="molecule type" value="Genomic_DNA"/>
</dbReference>
<organism evidence="2 3">
    <name type="scientific">Parthenolecanium corni</name>
    <dbReference type="NCBI Taxonomy" id="536013"/>
    <lineage>
        <taxon>Eukaryota</taxon>
        <taxon>Metazoa</taxon>
        <taxon>Ecdysozoa</taxon>
        <taxon>Arthropoda</taxon>
        <taxon>Hexapoda</taxon>
        <taxon>Insecta</taxon>
        <taxon>Pterygota</taxon>
        <taxon>Neoptera</taxon>
        <taxon>Paraneoptera</taxon>
        <taxon>Hemiptera</taxon>
        <taxon>Sternorrhyncha</taxon>
        <taxon>Coccoidea</taxon>
        <taxon>Coccidae</taxon>
        <taxon>Parthenolecanium</taxon>
    </lineage>
</organism>
<gene>
    <name evidence="2" type="ORF">V9T40_008455</name>
</gene>
<keyword evidence="1" id="KW-0175">Coiled coil</keyword>